<dbReference type="InterPro" id="IPR015967">
    <property type="entry name" value="Rcmb_RecR_Znf"/>
</dbReference>
<evidence type="ECO:0000256" key="2">
    <source>
        <dbReference type="ARBA" id="ARBA00022763"/>
    </source>
</evidence>
<dbReference type="PROSITE" id="PS01300">
    <property type="entry name" value="RECR"/>
    <property type="match status" value="1"/>
</dbReference>
<dbReference type="Pfam" id="PF21176">
    <property type="entry name" value="RecR_HhH"/>
    <property type="match status" value="1"/>
</dbReference>
<keyword evidence="5 7" id="KW-0233">DNA recombination</keyword>
<comment type="similarity">
    <text evidence="7">Belongs to the RecR family.</text>
</comment>
<dbReference type="InterPro" id="IPR034137">
    <property type="entry name" value="TOPRIM_RecR"/>
</dbReference>
<dbReference type="Proteomes" id="UP000228533">
    <property type="component" value="Unassembled WGS sequence"/>
</dbReference>
<evidence type="ECO:0000256" key="3">
    <source>
        <dbReference type="ARBA" id="ARBA00022771"/>
    </source>
</evidence>
<keyword evidence="2 7" id="KW-0227">DNA damage</keyword>
<dbReference type="CDD" id="cd01025">
    <property type="entry name" value="TOPRIM_recR"/>
    <property type="match status" value="1"/>
</dbReference>
<evidence type="ECO:0000256" key="6">
    <source>
        <dbReference type="ARBA" id="ARBA00023204"/>
    </source>
</evidence>
<dbReference type="EMBL" id="PFAM01000023">
    <property type="protein sequence ID" value="PIT95783.1"/>
    <property type="molecule type" value="Genomic_DNA"/>
</dbReference>
<organism evidence="9 10">
    <name type="scientific">Candidatus Falkowbacteria bacterium CG10_big_fil_rev_8_21_14_0_10_37_14</name>
    <dbReference type="NCBI Taxonomy" id="1974561"/>
    <lineage>
        <taxon>Bacteria</taxon>
        <taxon>Candidatus Falkowiibacteriota</taxon>
    </lineage>
</organism>
<feature type="domain" description="Toprim" evidence="8">
    <location>
        <begin position="80"/>
        <end position="175"/>
    </location>
</feature>
<keyword evidence="6 7" id="KW-0234">DNA repair</keyword>
<sequence>MLYPASIQKLIELLSNWPSVGPKTAERYALFLLKQPQGYLSDLSKALEVVKQGLVICQHCRRITDQSPCSICTNNQRDPHLLCVVAETKDLLAIENTGRFKGLYHVLGGVINSVRHTAPSESGLKKLVERISSGQITEVVLALNPDIDGETTCLYLSRLLSKFPVRLTRLARGLPTGASLEYADENTLAHAFHNRKDYQSTWESF</sequence>
<dbReference type="InterPro" id="IPR000093">
    <property type="entry name" value="DNA_Rcmb_RecR"/>
</dbReference>
<dbReference type="Pfam" id="PF21175">
    <property type="entry name" value="RecR_C"/>
    <property type="match status" value="1"/>
</dbReference>
<keyword evidence="4 7" id="KW-0862">Zinc</keyword>
<dbReference type="AlphaFoldDB" id="A0A2M6WSJ4"/>
<evidence type="ECO:0000313" key="10">
    <source>
        <dbReference type="Proteomes" id="UP000228533"/>
    </source>
</evidence>
<comment type="caution">
    <text evidence="9">The sequence shown here is derived from an EMBL/GenBank/DDBJ whole genome shotgun (WGS) entry which is preliminary data.</text>
</comment>
<dbReference type="NCBIfam" id="TIGR00615">
    <property type="entry name" value="recR"/>
    <property type="match status" value="1"/>
</dbReference>
<protein>
    <recommendedName>
        <fullName evidence="7">Recombination protein RecR</fullName>
    </recommendedName>
</protein>
<evidence type="ECO:0000256" key="5">
    <source>
        <dbReference type="ARBA" id="ARBA00023172"/>
    </source>
</evidence>
<dbReference type="InterPro" id="IPR023627">
    <property type="entry name" value="Rcmb_RecR"/>
</dbReference>
<dbReference type="PANTHER" id="PTHR30446:SF0">
    <property type="entry name" value="RECOMBINATION PROTEIN RECR"/>
    <property type="match status" value="1"/>
</dbReference>
<dbReference type="PANTHER" id="PTHR30446">
    <property type="entry name" value="RECOMBINATION PROTEIN RECR"/>
    <property type="match status" value="1"/>
</dbReference>
<name>A0A2M6WSJ4_9BACT</name>
<dbReference type="PROSITE" id="PS50880">
    <property type="entry name" value="TOPRIM"/>
    <property type="match status" value="1"/>
</dbReference>
<accession>A0A2M6WSJ4</accession>
<keyword evidence="1 7" id="KW-0479">Metal-binding</keyword>
<feature type="zinc finger region" description="C4-type" evidence="7">
    <location>
        <begin position="57"/>
        <end position="72"/>
    </location>
</feature>
<dbReference type="GO" id="GO:0006281">
    <property type="term" value="P:DNA repair"/>
    <property type="evidence" value="ECO:0007669"/>
    <property type="project" value="UniProtKB-UniRule"/>
</dbReference>
<dbReference type="SMART" id="SM00493">
    <property type="entry name" value="TOPRIM"/>
    <property type="match status" value="1"/>
</dbReference>
<dbReference type="Pfam" id="PF13662">
    <property type="entry name" value="Toprim_4"/>
    <property type="match status" value="1"/>
</dbReference>
<evidence type="ECO:0000256" key="4">
    <source>
        <dbReference type="ARBA" id="ARBA00022833"/>
    </source>
</evidence>
<dbReference type="InterPro" id="IPR006171">
    <property type="entry name" value="TOPRIM_dom"/>
</dbReference>
<dbReference type="GO" id="GO:0008270">
    <property type="term" value="F:zinc ion binding"/>
    <property type="evidence" value="ECO:0007669"/>
    <property type="project" value="UniProtKB-KW"/>
</dbReference>
<reference evidence="10" key="1">
    <citation type="submission" date="2017-09" db="EMBL/GenBank/DDBJ databases">
        <title>Depth-based differentiation of microbial function through sediment-hosted aquifers and enrichment of novel symbionts in the deep terrestrial subsurface.</title>
        <authorList>
            <person name="Probst A.J."/>
            <person name="Ladd B."/>
            <person name="Jarett J.K."/>
            <person name="Geller-Mcgrath D.E."/>
            <person name="Sieber C.M.K."/>
            <person name="Emerson J.B."/>
            <person name="Anantharaman K."/>
            <person name="Thomas B.C."/>
            <person name="Malmstrom R."/>
            <person name="Stieglmeier M."/>
            <person name="Klingl A."/>
            <person name="Woyke T."/>
            <person name="Ryan C.M."/>
            <person name="Banfield J.F."/>
        </authorList>
    </citation>
    <scope>NUCLEOTIDE SEQUENCE [LARGE SCALE GENOMIC DNA]</scope>
</reference>
<dbReference type="Gene3D" id="3.40.1360.10">
    <property type="match status" value="1"/>
</dbReference>
<dbReference type="Gene3D" id="1.10.8.420">
    <property type="entry name" value="RecR Domain 1"/>
    <property type="match status" value="1"/>
</dbReference>
<dbReference type="GO" id="GO:0003677">
    <property type="term" value="F:DNA binding"/>
    <property type="evidence" value="ECO:0007669"/>
    <property type="project" value="UniProtKB-UniRule"/>
</dbReference>
<dbReference type="SUPFAM" id="SSF111304">
    <property type="entry name" value="Recombination protein RecR"/>
    <property type="match status" value="1"/>
</dbReference>
<evidence type="ECO:0000259" key="8">
    <source>
        <dbReference type="PROSITE" id="PS50880"/>
    </source>
</evidence>
<comment type="function">
    <text evidence="7">May play a role in DNA repair. It seems to be involved in an RecBC-independent recombinational process of DNA repair. It may act with RecF and RecO.</text>
</comment>
<gene>
    <name evidence="7" type="primary">recR</name>
    <name evidence="9" type="ORF">COT94_04325</name>
</gene>
<proteinExistence type="inferred from homology"/>
<dbReference type="GO" id="GO:0006310">
    <property type="term" value="P:DNA recombination"/>
    <property type="evidence" value="ECO:0007669"/>
    <property type="project" value="UniProtKB-UniRule"/>
</dbReference>
<dbReference type="HAMAP" id="MF_00017">
    <property type="entry name" value="RecR"/>
    <property type="match status" value="1"/>
</dbReference>
<evidence type="ECO:0000256" key="1">
    <source>
        <dbReference type="ARBA" id="ARBA00022723"/>
    </source>
</evidence>
<evidence type="ECO:0000256" key="7">
    <source>
        <dbReference type="HAMAP-Rule" id="MF_00017"/>
    </source>
</evidence>
<keyword evidence="3 7" id="KW-0863">Zinc-finger</keyword>
<evidence type="ECO:0000313" key="9">
    <source>
        <dbReference type="EMBL" id="PIT95783.1"/>
    </source>
</evidence>